<feature type="domain" description="Death" evidence="1">
    <location>
        <begin position="57"/>
        <end position="135"/>
    </location>
</feature>
<dbReference type="Gene3D" id="1.10.533.10">
    <property type="entry name" value="Death Domain, Fas"/>
    <property type="match status" value="2"/>
</dbReference>
<dbReference type="GO" id="GO:0005042">
    <property type="term" value="F:netrin receptor activity"/>
    <property type="evidence" value="ECO:0007669"/>
    <property type="project" value="InterPro"/>
</dbReference>
<dbReference type="InterPro" id="IPR037936">
    <property type="entry name" value="UNC5A-D"/>
</dbReference>
<gene>
    <name evidence="2" type="ORF">HOLleu_07173</name>
</gene>
<dbReference type="PANTHER" id="PTHR12582:SF41">
    <property type="entry name" value="UNC5C-LIKE PROTEIN"/>
    <property type="match status" value="1"/>
</dbReference>
<feature type="domain" description="Death" evidence="1">
    <location>
        <begin position="175"/>
        <end position="246"/>
    </location>
</feature>
<dbReference type="Proteomes" id="UP001152320">
    <property type="component" value="Chromosome 3"/>
</dbReference>
<dbReference type="PANTHER" id="PTHR12582">
    <property type="entry name" value="NETRIN RECEPTOR UNC5"/>
    <property type="match status" value="1"/>
</dbReference>
<dbReference type="SMART" id="SM00005">
    <property type="entry name" value="DEATH"/>
    <property type="match status" value="2"/>
</dbReference>
<reference evidence="2" key="1">
    <citation type="submission" date="2021-10" db="EMBL/GenBank/DDBJ databases">
        <title>Tropical sea cucumber genome reveals ecological adaptation and Cuvierian tubules defense mechanism.</title>
        <authorList>
            <person name="Chen T."/>
        </authorList>
    </citation>
    <scope>NUCLEOTIDE SEQUENCE</scope>
    <source>
        <strain evidence="2">Nanhai2018</strain>
        <tissue evidence="2">Muscle</tissue>
    </source>
</reference>
<dbReference type="SUPFAM" id="SSF47986">
    <property type="entry name" value="DEATH domain"/>
    <property type="match status" value="2"/>
</dbReference>
<dbReference type="AlphaFoldDB" id="A0A9Q1HFW8"/>
<dbReference type="InterPro" id="IPR011029">
    <property type="entry name" value="DEATH-like_dom_sf"/>
</dbReference>
<evidence type="ECO:0000313" key="3">
    <source>
        <dbReference type="Proteomes" id="UP001152320"/>
    </source>
</evidence>
<dbReference type="EMBL" id="JAIZAY010000003">
    <property type="protein sequence ID" value="KAJ8044430.1"/>
    <property type="molecule type" value="Genomic_DNA"/>
</dbReference>
<organism evidence="2 3">
    <name type="scientific">Holothuria leucospilota</name>
    <name type="common">Black long sea cucumber</name>
    <name type="synonym">Mertensiothuria leucospilota</name>
    <dbReference type="NCBI Taxonomy" id="206669"/>
    <lineage>
        <taxon>Eukaryota</taxon>
        <taxon>Metazoa</taxon>
        <taxon>Echinodermata</taxon>
        <taxon>Eleutherozoa</taxon>
        <taxon>Echinozoa</taxon>
        <taxon>Holothuroidea</taxon>
        <taxon>Aspidochirotacea</taxon>
        <taxon>Aspidochirotida</taxon>
        <taxon>Holothuriidae</taxon>
        <taxon>Holothuria</taxon>
    </lineage>
</organism>
<name>A0A9Q1HFW8_HOLLE</name>
<protein>
    <recommendedName>
        <fullName evidence="1">Death domain-containing protein</fullName>
    </recommendedName>
</protein>
<evidence type="ECO:0000313" key="2">
    <source>
        <dbReference type="EMBL" id="KAJ8044430.1"/>
    </source>
</evidence>
<dbReference type="Pfam" id="PF00531">
    <property type="entry name" value="Death"/>
    <property type="match status" value="2"/>
</dbReference>
<keyword evidence="3" id="KW-1185">Reference proteome</keyword>
<dbReference type="InterPro" id="IPR000488">
    <property type="entry name" value="Death_dom"/>
</dbReference>
<dbReference type="GO" id="GO:0016020">
    <property type="term" value="C:membrane"/>
    <property type="evidence" value="ECO:0007669"/>
    <property type="project" value="InterPro"/>
</dbReference>
<comment type="caution">
    <text evidence="2">The sequence shown here is derived from an EMBL/GenBank/DDBJ whole genome shotgun (WGS) entry which is preliminary data.</text>
</comment>
<proteinExistence type="predicted"/>
<sequence length="252" mass="29131">MFKDWKEILQRKVEKYSNQDRTQSRKNLCKMVKNIMGGEEDSNPERLVTDDYRLLLELSKLLDIEDSLDRDWQMLADKLGFKASEIELFELNKDPTIGVLRTARQKGTQVTAEMLITIFKDLGRNDAATVVQDWQNNGCKMGSQECAGDQIDSQTSTFTIEHYKVFQKLKRLDSENVLGNDYRELGSQLDFSMVEIEHIAKKSKSKTQEILKIACRRGKLKSYEHLIKILRSMKRVDMAQEIEQLRANGCIG</sequence>
<dbReference type="PROSITE" id="PS50017">
    <property type="entry name" value="DEATH_DOMAIN"/>
    <property type="match status" value="2"/>
</dbReference>
<accession>A0A9Q1HFW8</accession>
<evidence type="ECO:0000259" key="1">
    <source>
        <dbReference type="PROSITE" id="PS50017"/>
    </source>
</evidence>